<dbReference type="Proteomes" id="UP000283269">
    <property type="component" value="Unassembled WGS sequence"/>
</dbReference>
<keyword evidence="1" id="KW-0472">Membrane</keyword>
<evidence type="ECO:0000313" key="3">
    <source>
        <dbReference type="Proteomes" id="UP000283269"/>
    </source>
</evidence>
<dbReference type="InParanoid" id="A0A409XME9"/>
<keyword evidence="1" id="KW-1133">Transmembrane helix</keyword>
<feature type="transmembrane region" description="Helical" evidence="1">
    <location>
        <begin position="237"/>
        <end position="254"/>
    </location>
</feature>
<proteinExistence type="predicted"/>
<feature type="transmembrane region" description="Helical" evidence="1">
    <location>
        <begin position="198"/>
        <end position="216"/>
    </location>
</feature>
<accession>A0A409XME9</accession>
<keyword evidence="1" id="KW-0812">Transmembrane</keyword>
<comment type="caution">
    <text evidence="2">The sequence shown here is derived from an EMBL/GenBank/DDBJ whole genome shotgun (WGS) entry which is preliminary data.</text>
</comment>
<protein>
    <submittedName>
        <fullName evidence="2">Uncharacterized protein</fullName>
    </submittedName>
</protein>
<dbReference type="EMBL" id="NHYD01001200">
    <property type="protein sequence ID" value="PPQ91963.1"/>
    <property type="molecule type" value="Genomic_DNA"/>
</dbReference>
<feature type="transmembrane region" description="Helical" evidence="1">
    <location>
        <begin position="266"/>
        <end position="284"/>
    </location>
</feature>
<evidence type="ECO:0000256" key="1">
    <source>
        <dbReference type="SAM" id="Phobius"/>
    </source>
</evidence>
<name>A0A409XME9_PSICY</name>
<feature type="transmembrane region" description="Helical" evidence="1">
    <location>
        <begin position="82"/>
        <end position="107"/>
    </location>
</feature>
<sequence length="377" mass="40956">MSSPGSPPAAPTPGFATIPLPPGMTLEQFMALQTVVVNLAIAMAVAVGIVIWDLFYKLILRSSISMLPAERELYREKDRKQWAAPATWAFMVLRYAGILALFPGLFFTSVQNQHCQATASISQVGVILVTGSAGIIFAYRVFAIWRFNKLVVGGVTFLWLFMVSSWIAAGSQLRASQGPATNFGSNCILHPVPTWQPLPFASSVLYDVVVLILTLAKLRGDRIKAFSIGSQILEDNILYFVIVTATNIAALVINCLGAEHDDIKPVALPFPTLMTAAMGARVYLNLRMYNKKVNGELSGSIPTHSSGTTRSAVEDTIRLKNNNGVDESIRIRKPGATDSIPLGSIKNSVAVHHSSYSDVDKWQGATKVNYQNINDSL</sequence>
<feature type="transmembrane region" description="Helical" evidence="1">
    <location>
        <begin position="30"/>
        <end position="56"/>
    </location>
</feature>
<dbReference type="AlphaFoldDB" id="A0A409XME9"/>
<feature type="transmembrane region" description="Helical" evidence="1">
    <location>
        <begin position="150"/>
        <end position="169"/>
    </location>
</feature>
<reference evidence="2 3" key="1">
    <citation type="journal article" date="2018" name="Evol. Lett.">
        <title>Horizontal gene cluster transfer increased hallucinogenic mushroom diversity.</title>
        <authorList>
            <person name="Reynolds H.T."/>
            <person name="Vijayakumar V."/>
            <person name="Gluck-Thaler E."/>
            <person name="Korotkin H.B."/>
            <person name="Matheny P.B."/>
            <person name="Slot J.C."/>
        </authorList>
    </citation>
    <scope>NUCLEOTIDE SEQUENCE [LARGE SCALE GENOMIC DNA]</scope>
    <source>
        <strain evidence="2 3">2631</strain>
    </source>
</reference>
<evidence type="ECO:0000313" key="2">
    <source>
        <dbReference type="EMBL" id="PPQ91963.1"/>
    </source>
</evidence>
<feature type="transmembrane region" description="Helical" evidence="1">
    <location>
        <begin position="119"/>
        <end position="138"/>
    </location>
</feature>
<organism evidence="2 3">
    <name type="scientific">Psilocybe cyanescens</name>
    <dbReference type="NCBI Taxonomy" id="93625"/>
    <lineage>
        <taxon>Eukaryota</taxon>
        <taxon>Fungi</taxon>
        <taxon>Dikarya</taxon>
        <taxon>Basidiomycota</taxon>
        <taxon>Agaricomycotina</taxon>
        <taxon>Agaricomycetes</taxon>
        <taxon>Agaricomycetidae</taxon>
        <taxon>Agaricales</taxon>
        <taxon>Agaricineae</taxon>
        <taxon>Strophariaceae</taxon>
        <taxon>Psilocybe</taxon>
    </lineage>
</organism>
<gene>
    <name evidence="2" type="ORF">CVT25_004437</name>
</gene>
<keyword evidence="3" id="KW-1185">Reference proteome</keyword>
<dbReference type="OrthoDB" id="3235847at2759"/>